<keyword evidence="1" id="KW-0812">Transmembrane</keyword>
<evidence type="ECO:0008006" key="4">
    <source>
        <dbReference type="Google" id="ProtNLM"/>
    </source>
</evidence>
<sequence length="102" mass="10374">MPSLMSRVTPSALYWFGVGCLLFTVLAFVVAFLGGNSGGAETAMTVFVVGFVAAAVGATVTAVVALAGAVGFADARARFLVLLVLSVLCHPLLWLGVVSTVL</sequence>
<name>A0A512ICW0_9MICC</name>
<keyword evidence="3" id="KW-1185">Reference proteome</keyword>
<dbReference type="RefSeq" id="WP_062735787.1">
    <property type="nucleotide sequence ID" value="NZ_BJZS01000048.1"/>
</dbReference>
<dbReference type="PROSITE" id="PS51257">
    <property type="entry name" value="PROKAR_LIPOPROTEIN"/>
    <property type="match status" value="1"/>
</dbReference>
<comment type="caution">
    <text evidence="2">The sequence shown here is derived from an EMBL/GenBank/DDBJ whole genome shotgun (WGS) entry which is preliminary data.</text>
</comment>
<evidence type="ECO:0000313" key="2">
    <source>
        <dbReference type="EMBL" id="GEO95540.1"/>
    </source>
</evidence>
<organism evidence="2 3">
    <name type="scientific">Kocuria turfanensis</name>
    <dbReference type="NCBI Taxonomy" id="388357"/>
    <lineage>
        <taxon>Bacteria</taxon>
        <taxon>Bacillati</taxon>
        <taxon>Actinomycetota</taxon>
        <taxon>Actinomycetes</taxon>
        <taxon>Micrococcales</taxon>
        <taxon>Micrococcaceae</taxon>
        <taxon>Kocuria</taxon>
    </lineage>
</organism>
<feature type="transmembrane region" description="Helical" evidence="1">
    <location>
        <begin position="12"/>
        <end position="34"/>
    </location>
</feature>
<proteinExistence type="predicted"/>
<keyword evidence="1" id="KW-0472">Membrane</keyword>
<dbReference type="EMBL" id="BJZS01000048">
    <property type="protein sequence ID" value="GEO95540.1"/>
    <property type="molecule type" value="Genomic_DNA"/>
</dbReference>
<accession>A0A512ICW0</accession>
<evidence type="ECO:0000256" key="1">
    <source>
        <dbReference type="SAM" id="Phobius"/>
    </source>
</evidence>
<feature type="transmembrane region" description="Helical" evidence="1">
    <location>
        <begin position="46"/>
        <end position="72"/>
    </location>
</feature>
<evidence type="ECO:0000313" key="3">
    <source>
        <dbReference type="Proteomes" id="UP000321103"/>
    </source>
</evidence>
<protein>
    <recommendedName>
        <fullName evidence="4">Major facilitator superfamily (MFS) profile domain-containing protein</fullName>
    </recommendedName>
</protein>
<dbReference type="AlphaFoldDB" id="A0A512ICW0"/>
<gene>
    <name evidence="2" type="ORF">KTU01_16630</name>
</gene>
<dbReference type="STRING" id="388357.GCA_001580365_02209"/>
<feature type="transmembrane region" description="Helical" evidence="1">
    <location>
        <begin position="79"/>
        <end position="97"/>
    </location>
</feature>
<dbReference type="Proteomes" id="UP000321103">
    <property type="component" value="Unassembled WGS sequence"/>
</dbReference>
<reference evidence="2 3" key="1">
    <citation type="submission" date="2019-07" db="EMBL/GenBank/DDBJ databases">
        <title>Whole genome shotgun sequence of Kocuria turfanensis NBRC 107627.</title>
        <authorList>
            <person name="Hosoyama A."/>
            <person name="Uohara A."/>
            <person name="Ohji S."/>
            <person name="Ichikawa N."/>
        </authorList>
    </citation>
    <scope>NUCLEOTIDE SEQUENCE [LARGE SCALE GENOMIC DNA]</scope>
    <source>
        <strain evidence="2 3">NBRC 107627</strain>
    </source>
</reference>
<keyword evidence="1" id="KW-1133">Transmembrane helix</keyword>